<dbReference type="RefSeq" id="XP_036637039.1">
    <property type="nucleotide sequence ID" value="XM_036771194.1"/>
</dbReference>
<dbReference type="EMBL" id="JACETU010000001">
    <property type="protein sequence ID" value="KAF7441195.1"/>
    <property type="molecule type" value="Genomic_DNA"/>
</dbReference>
<keyword evidence="4" id="KW-1133">Transmembrane helix</keyword>
<dbReference type="VEuPathDB" id="FungiDB:PC9H_001544"/>
<feature type="transmembrane region" description="Helical" evidence="4">
    <location>
        <begin position="51"/>
        <end position="73"/>
    </location>
</feature>
<organism evidence="5 6">
    <name type="scientific">Pleurotus ostreatus</name>
    <name type="common">Oyster mushroom</name>
    <name type="synonym">White-rot fungus</name>
    <dbReference type="NCBI Taxonomy" id="5322"/>
    <lineage>
        <taxon>Eukaryota</taxon>
        <taxon>Fungi</taxon>
        <taxon>Dikarya</taxon>
        <taxon>Basidiomycota</taxon>
        <taxon>Agaricomycotina</taxon>
        <taxon>Agaricomycetes</taxon>
        <taxon>Agaricomycetidae</taxon>
        <taxon>Agaricales</taxon>
        <taxon>Pleurotineae</taxon>
        <taxon>Pleurotaceae</taxon>
        <taxon>Pleurotus</taxon>
    </lineage>
</organism>
<dbReference type="AlphaFoldDB" id="A0A8H7AAN2"/>
<dbReference type="Pfam" id="PF07249">
    <property type="entry name" value="Cerato-platanin"/>
    <property type="match status" value="1"/>
</dbReference>
<dbReference type="CDD" id="cd22778">
    <property type="entry name" value="DPBB_CEPL-like"/>
    <property type="match status" value="1"/>
</dbReference>
<protein>
    <recommendedName>
        <fullName evidence="7">Cerato-platanin</fullName>
    </recommendedName>
</protein>
<gene>
    <name evidence="5" type="ORF">PC9H_001544</name>
</gene>
<dbReference type="Proteomes" id="UP000623687">
    <property type="component" value="Unassembled WGS sequence"/>
</dbReference>
<dbReference type="GeneID" id="59371385"/>
<evidence type="ECO:0000313" key="5">
    <source>
        <dbReference type="EMBL" id="KAF7441195.1"/>
    </source>
</evidence>
<comment type="similarity">
    <text evidence="2">Belongs to the cerato-platanin family.</text>
</comment>
<reference evidence="5" key="1">
    <citation type="submission" date="2019-07" db="EMBL/GenBank/DDBJ databases">
        <authorList>
            <person name="Palmer J.M."/>
        </authorList>
    </citation>
    <scope>NUCLEOTIDE SEQUENCE</scope>
    <source>
        <strain evidence="5">PC9</strain>
    </source>
</reference>
<evidence type="ECO:0000256" key="3">
    <source>
        <dbReference type="ARBA" id="ARBA00022525"/>
    </source>
</evidence>
<comment type="subcellular location">
    <subcellularLocation>
        <location evidence="1">Secreted</location>
    </subcellularLocation>
</comment>
<keyword evidence="4" id="KW-0812">Transmembrane</keyword>
<keyword evidence="4" id="KW-0472">Membrane</keyword>
<dbReference type="InterPro" id="IPR010829">
    <property type="entry name" value="Cerato-platanin"/>
</dbReference>
<evidence type="ECO:0008006" key="7">
    <source>
        <dbReference type="Google" id="ProtNLM"/>
    </source>
</evidence>
<keyword evidence="3" id="KW-0964">Secreted</keyword>
<accession>A0A8H7AAN2</accession>
<proteinExistence type="inferred from homology"/>
<dbReference type="InterPro" id="IPR036908">
    <property type="entry name" value="RlpA-like_sf"/>
</dbReference>
<comment type="caution">
    <text evidence="5">The sequence shown here is derived from an EMBL/GenBank/DDBJ whole genome shotgun (WGS) entry which is preliminary data.</text>
</comment>
<dbReference type="GO" id="GO:0005576">
    <property type="term" value="C:extracellular region"/>
    <property type="evidence" value="ECO:0007669"/>
    <property type="project" value="UniProtKB-SubCell"/>
</dbReference>
<name>A0A8H7AAN2_PLEOS</name>
<dbReference type="Gene3D" id="2.40.40.10">
    <property type="entry name" value="RlpA-like domain"/>
    <property type="match status" value="1"/>
</dbReference>
<evidence type="ECO:0000256" key="2">
    <source>
        <dbReference type="ARBA" id="ARBA00010421"/>
    </source>
</evidence>
<evidence type="ECO:0000313" key="6">
    <source>
        <dbReference type="Proteomes" id="UP000623687"/>
    </source>
</evidence>
<keyword evidence="6" id="KW-1185">Reference proteome</keyword>
<sequence>MTWSWFAVPIDSQKGAAQQSYINLPIHLVSPQFTQLSKDTDKDKDQLNPTMMMFFFAALTALAAPALSVSVTYDQTYDNRQGSLSTVACSNGINGLLTRGYRTFGDLPTFPNIGGASAVTGWNSPNCGTCWELTFTDENNRKRRVNVLAVDYAANGFNIGLTAMNQLTNGHGVEYGVVDVDAKQVAATVCGMPAK</sequence>
<dbReference type="OrthoDB" id="4898945at2759"/>
<evidence type="ECO:0000256" key="1">
    <source>
        <dbReference type="ARBA" id="ARBA00004613"/>
    </source>
</evidence>
<dbReference type="SUPFAM" id="SSF50685">
    <property type="entry name" value="Barwin-like endoglucanases"/>
    <property type="match status" value="1"/>
</dbReference>
<evidence type="ECO:0000256" key="4">
    <source>
        <dbReference type="SAM" id="Phobius"/>
    </source>
</evidence>